<dbReference type="InterPro" id="IPR020892">
    <property type="entry name" value="Cyclophilin-type_PPIase_CS"/>
</dbReference>
<evidence type="ECO:0000256" key="5">
    <source>
        <dbReference type="RuleBase" id="RU363019"/>
    </source>
</evidence>
<dbReference type="GO" id="GO:0003755">
    <property type="term" value="F:peptidyl-prolyl cis-trans isomerase activity"/>
    <property type="evidence" value="ECO:0007669"/>
    <property type="project" value="UniProtKB-UniRule"/>
</dbReference>
<keyword evidence="8" id="KW-1185">Reference proteome</keyword>
<sequence>MASAGLKGLRLACLAALCICMLNLNAVAGKKKSKSPEITNKVFFDVEIDGKPAGRITMGLFGKVVPKTAENFRALCTGEKGTGKKGKPLHFKGSSFHRIIPNFMIQGGDFTDGNGMGGESIHGVKFPDENFDLKHTEPGILSMANSGPDTNGSQFFITTVVTSWLDGRHVVFGKVIDGMDIVKKVEAIGSGDGKPSKTVHIADSGEITGAASAAA</sequence>
<dbReference type="Gene3D" id="2.40.100.10">
    <property type="entry name" value="Cyclophilin-like"/>
    <property type="match status" value="1"/>
</dbReference>
<keyword evidence="4 5" id="KW-0413">Isomerase</keyword>
<evidence type="ECO:0000256" key="2">
    <source>
        <dbReference type="ARBA" id="ARBA00007365"/>
    </source>
</evidence>
<comment type="function">
    <text evidence="5">PPIases accelerate the folding of proteins. It catalyzes the cis-trans isomerization of proline imidic peptide bonds in oligopeptides.</text>
</comment>
<keyword evidence="3 5" id="KW-0697">Rotamase</keyword>
<evidence type="ECO:0000256" key="3">
    <source>
        <dbReference type="ARBA" id="ARBA00023110"/>
    </source>
</evidence>
<comment type="catalytic activity">
    <reaction evidence="1 5">
        <text>[protein]-peptidylproline (omega=180) = [protein]-peptidylproline (omega=0)</text>
        <dbReference type="Rhea" id="RHEA:16237"/>
        <dbReference type="Rhea" id="RHEA-COMP:10747"/>
        <dbReference type="Rhea" id="RHEA-COMP:10748"/>
        <dbReference type="ChEBI" id="CHEBI:83833"/>
        <dbReference type="ChEBI" id="CHEBI:83834"/>
        <dbReference type="EC" id="5.2.1.8"/>
    </reaction>
</comment>
<proteinExistence type="inferred from homology"/>
<feature type="chain" id="PRO_5043088914" description="Peptidyl-prolyl cis-trans isomerase" evidence="5">
    <location>
        <begin position="30"/>
        <end position="215"/>
    </location>
</feature>
<organism evidence="7 8">
    <name type="scientific">Coccomyxa viridis</name>
    <dbReference type="NCBI Taxonomy" id="1274662"/>
    <lineage>
        <taxon>Eukaryota</taxon>
        <taxon>Viridiplantae</taxon>
        <taxon>Chlorophyta</taxon>
        <taxon>core chlorophytes</taxon>
        <taxon>Trebouxiophyceae</taxon>
        <taxon>Trebouxiophyceae incertae sedis</taxon>
        <taxon>Coccomyxaceae</taxon>
        <taxon>Coccomyxa</taxon>
    </lineage>
</organism>
<evidence type="ECO:0000256" key="4">
    <source>
        <dbReference type="ARBA" id="ARBA00023235"/>
    </source>
</evidence>
<dbReference type="CDD" id="cd01926">
    <property type="entry name" value="cyclophilin_ABH_like"/>
    <property type="match status" value="1"/>
</dbReference>
<accession>A0AAV1IAA1</accession>
<evidence type="ECO:0000259" key="6">
    <source>
        <dbReference type="PROSITE" id="PS50072"/>
    </source>
</evidence>
<dbReference type="GO" id="GO:0005737">
    <property type="term" value="C:cytoplasm"/>
    <property type="evidence" value="ECO:0007669"/>
    <property type="project" value="TreeGrafter"/>
</dbReference>
<feature type="domain" description="PPIase cyclophilin-type" evidence="6">
    <location>
        <begin position="43"/>
        <end position="206"/>
    </location>
</feature>
<dbReference type="AlphaFoldDB" id="A0AAV1IAA1"/>
<dbReference type="PANTHER" id="PTHR11071">
    <property type="entry name" value="PEPTIDYL-PROLYL CIS-TRANS ISOMERASE"/>
    <property type="match status" value="1"/>
</dbReference>
<dbReference type="InterPro" id="IPR002130">
    <property type="entry name" value="Cyclophilin-type_PPIase_dom"/>
</dbReference>
<dbReference type="Pfam" id="PF00160">
    <property type="entry name" value="Pro_isomerase"/>
    <property type="match status" value="1"/>
</dbReference>
<dbReference type="PRINTS" id="PR00153">
    <property type="entry name" value="CSAPPISMRASE"/>
</dbReference>
<comment type="similarity">
    <text evidence="2 5">Belongs to the cyclophilin-type PPIase family.</text>
</comment>
<keyword evidence="5" id="KW-0732">Signal</keyword>
<comment type="caution">
    <text evidence="7">The sequence shown here is derived from an EMBL/GenBank/DDBJ whole genome shotgun (WGS) entry which is preliminary data.</text>
</comment>
<gene>
    <name evidence="7" type="ORF">CVIRNUC_005953</name>
</gene>
<dbReference type="Proteomes" id="UP001314263">
    <property type="component" value="Unassembled WGS sequence"/>
</dbReference>
<reference evidence="7 8" key="1">
    <citation type="submission" date="2023-10" db="EMBL/GenBank/DDBJ databases">
        <authorList>
            <person name="Maclean D."/>
            <person name="Macfadyen A."/>
        </authorList>
    </citation>
    <scope>NUCLEOTIDE SEQUENCE [LARGE SCALE GENOMIC DNA]</scope>
</reference>
<evidence type="ECO:0000313" key="7">
    <source>
        <dbReference type="EMBL" id="CAK0782758.1"/>
    </source>
</evidence>
<evidence type="ECO:0000256" key="1">
    <source>
        <dbReference type="ARBA" id="ARBA00000971"/>
    </source>
</evidence>
<dbReference type="EC" id="5.2.1.8" evidence="5"/>
<protein>
    <recommendedName>
        <fullName evidence="5">Peptidyl-prolyl cis-trans isomerase</fullName>
        <shortName evidence="5">PPIase</shortName>
        <ecNumber evidence="5">5.2.1.8</ecNumber>
    </recommendedName>
</protein>
<dbReference type="PROSITE" id="PS50072">
    <property type="entry name" value="CSA_PPIASE_2"/>
    <property type="match status" value="1"/>
</dbReference>
<dbReference type="FunFam" id="2.40.100.10:FF:000002">
    <property type="entry name" value="Peptidyl-prolyl cis-trans isomerase"/>
    <property type="match status" value="1"/>
</dbReference>
<dbReference type="GO" id="GO:0016018">
    <property type="term" value="F:cyclosporin A binding"/>
    <property type="evidence" value="ECO:0007669"/>
    <property type="project" value="TreeGrafter"/>
</dbReference>
<name>A0AAV1IAA1_9CHLO</name>
<dbReference type="PANTHER" id="PTHR11071:SF561">
    <property type="entry name" value="PEPTIDYL-PROLYL CIS-TRANS ISOMERASE D-RELATED"/>
    <property type="match status" value="1"/>
</dbReference>
<dbReference type="GO" id="GO:0006457">
    <property type="term" value="P:protein folding"/>
    <property type="evidence" value="ECO:0007669"/>
    <property type="project" value="InterPro"/>
</dbReference>
<evidence type="ECO:0000313" key="8">
    <source>
        <dbReference type="Proteomes" id="UP001314263"/>
    </source>
</evidence>
<dbReference type="PROSITE" id="PS00170">
    <property type="entry name" value="CSA_PPIASE_1"/>
    <property type="match status" value="1"/>
</dbReference>
<dbReference type="EMBL" id="CAUYUE010000007">
    <property type="protein sequence ID" value="CAK0782758.1"/>
    <property type="molecule type" value="Genomic_DNA"/>
</dbReference>
<feature type="signal peptide" evidence="5">
    <location>
        <begin position="1"/>
        <end position="29"/>
    </location>
</feature>
<dbReference type="InterPro" id="IPR029000">
    <property type="entry name" value="Cyclophilin-like_dom_sf"/>
</dbReference>
<dbReference type="SUPFAM" id="SSF50891">
    <property type="entry name" value="Cyclophilin-like"/>
    <property type="match status" value="1"/>
</dbReference>